<reference evidence="4 5" key="1">
    <citation type="journal article" date="2006" name="Proc. Natl. Acad. Sci. U.S.A.">
        <title>Burkholderia xenovorans LB400 harbors a multi-replicon, 9.73-Mbp genome shaped for versatility.</title>
        <authorList>
            <person name="Chain P.S."/>
            <person name="Denef V.J."/>
            <person name="Konstantinidis K.T."/>
            <person name="Vergez L.M."/>
            <person name="Agullo L."/>
            <person name="Reyes V.L."/>
            <person name="Hauser L."/>
            <person name="Cordova M."/>
            <person name="Gomez L."/>
            <person name="Gonzalez M."/>
            <person name="Land M."/>
            <person name="Lao V."/>
            <person name="Larimer F."/>
            <person name="LiPuma J.J."/>
            <person name="Mahenthiralingam E."/>
            <person name="Malfatti S.A."/>
            <person name="Marx C.J."/>
            <person name="Parnell J.J."/>
            <person name="Ramette A."/>
            <person name="Richardson P."/>
            <person name="Seeger M."/>
            <person name="Smith D."/>
            <person name="Spilker T."/>
            <person name="Sul W.J."/>
            <person name="Tsoi T.V."/>
            <person name="Ulrich L.E."/>
            <person name="Zhulin I.B."/>
            <person name="Tiedje J.M."/>
        </authorList>
    </citation>
    <scope>NUCLEOTIDE SEQUENCE [LARGE SCALE GENOMIC DNA]</scope>
    <source>
        <strain evidence="4 5">LB400</strain>
    </source>
</reference>
<accession>Q13GG1</accession>
<evidence type="ECO:0000313" key="5">
    <source>
        <dbReference type="Proteomes" id="UP000001817"/>
    </source>
</evidence>
<evidence type="ECO:0000313" key="4">
    <source>
        <dbReference type="EMBL" id="ABE36828.1"/>
    </source>
</evidence>
<evidence type="ECO:0000256" key="1">
    <source>
        <dbReference type="ARBA" id="ARBA00023002"/>
    </source>
</evidence>
<dbReference type="Proteomes" id="UP000001817">
    <property type="component" value="Chromosome 3"/>
</dbReference>
<dbReference type="KEGG" id="bxe:Bxe_C0953"/>
<organism evidence="4 5">
    <name type="scientific">Paraburkholderia xenovorans (strain LB400)</name>
    <dbReference type="NCBI Taxonomy" id="266265"/>
    <lineage>
        <taxon>Bacteria</taxon>
        <taxon>Pseudomonadati</taxon>
        <taxon>Pseudomonadota</taxon>
        <taxon>Betaproteobacteria</taxon>
        <taxon>Burkholderiales</taxon>
        <taxon>Burkholderiaceae</taxon>
        <taxon>Paraburkholderia</taxon>
    </lineage>
</organism>
<proteinExistence type="predicted"/>
<dbReference type="GO" id="GO:0004497">
    <property type="term" value="F:monooxygenase activity"/>
    <property type="evidence" value="ECO:0007669"/>
    <property type="project" value="UniProtKB-KW"/>
</dbReference>
<dbReference type="InterPro" id="IPR050766">
    <property type="entry name" value="Bact_Lucif_Oxidored"/>
</dbReference>
<name>Q13GG1_PARXL</name>
<sequence>MRLAELAEPLGFESIWQSEHHFTDYEMTPDVMQFLSYMAGRTRNARLGSMVVVLPWHNPLRVAENVSQLDHYSNGRLVLGIGRGLGAYEMDGWKVDMNDTRGLFNESAEALLTALRNGHMEFDGDYVKQPRRDIRPAPFQSFLGRTYGAGHSPESMPVMARLGVGVIVFPFKEWEGVRANLNTYKEVWQELRPGTLPPKPVTVGFCVIDEDAGRAEENAMKYIGNHYKGVLKNYDFGGKHFANLKGYEHYAQNASDFEDVPESKIREFVDLMPYGTPEQVIEKIREVDSFLDLSAIITHFRFGGMPFDQAEKGMRLFAGKVLPVIKKWDKGPFAEINRALDIHSAASR</sequence>
<dbReference type="InterPro" id="IPR036661">
    <property type="entry name" value="Luciferase-like_sf"/>
</dbReference>
<keyword evidence="1" id="KW-0560">Oxidoreductase</keyword>
<dbReference type="SUPFAM" id="SSF51679">
    <property type="entry name" value="Bacterial luciferase-like"/>
    <property type="match status" value="1"/>
</dbReference>
<dbReference type="Pfam" id="PF00296">
    <property type="entry name" value="Bac_luciferase"/>
    <property type="match status" value="1"/>
</dbReference>
<evidence type="ECO:0000259" key="3">
    <source>
        <dbReference type="Pfam" id="PF00296"/>
    </source>
</evidence>
<feature type="domain" description="Luciferase-like" evidence="3">
    <location>
        <begin position="2"/>
        <end position="288"/>
    </location>
</feature>
<dbReference type="STRING" id="266265.Bxe_C0953"/>
<dbReference type="Gene3D" id="3.20.20.30">
    <property type="entry name" value="Luciferase-like domain"/>
    <property type="match status" value="1"/>
</dbReference>
<dbReference type="InterPro" id="IPR011251">
    <property type="entry name" value="Luciferase-like_dom"/>
</dbReference>
<dbReference type="PANTHER" id="PTHR30137:SF8">
    <property type="entry name" value="BLR5498 PROTEIN"/>
    <property type="match status" value="1"/>
</dbReference>
<dbReference type="GO" id="GO:0005829">
    <property type="term" value="C:cytosol"/>
    <property type="evidence" value="ECO:0007669"/>
    <property type="project" value="TreeGrafter"/>
</dbReference>
<keyword evidence="5" id="KW-1185">Reference proteome</keyword>
<protein>
    <submittedName>
        <fullName evidence="4">Luciferase-like monooxygenase</fullName>
    </submittedName>
</protein>
<dbReference type="EMBL" id="CP000272">
    <property type="protein sequence ID" value="ABE36828.1"/>
    <property type="molecule type" value="Genomic_DNA"/>
</dbReference>
<dbReference type="AlphaFoldDB" id="Q13GG1"/>
<dbReference type="GO" id="GO:0016705">
    <property type="term" value="F:oxidoreductase activity, acting on paired donors, with incorporation or reduction of molecular oxygen"/>
    <property type="evidence" value="ECO:0007669"/>
    <property type="project" value="InterPro"/>
</dbReference>
<dbReference type="eggNOG" id="COG2141">
    <property type="taxonomic scope" value="Bacteria"/>
</dbReference>
<keyword evidence="2 4" id="KW-0503">Monooxygenase</keyword>
<dbReference type="PANTHER" id="PTHR30137">
    <property type="entry name" value="LUCIFERASE-LIKE MONOOXYGENASE"/>
    <property type="match status" value="1"/>
</dbReference>
<gene>
    <name evidence="4" type="ORF">Bxe_C0953</name>
</gene>
<evidence type="ECO:0000256" key="2">
    <source>
        <dbReference type="ARBA" id="ARBA00023033"/>
    </source>
</evidence>